<evidence type="ECO:0000313" key="1">
    <source>
        <dbReference type="EMBL" id="KAK6505683.1"/>
    </source>
</evidence>
<dbReference type="AlphaFoldDB" id="A0AAV9WDF8"/>
<dbReference type="SUPFAM" id="SSF81383">
    <property type="entry name" value="F-box domain"/>
    <property type="match status" value="1"/>
</dbReference>
<keyword evidence="2" id="KW-1185">Reference proteome</keyword>
<evidence type="ECO:0008006" key="3">
    <source>
        <dbReference type="Google" id="ProtNLM"/>
    </source>
</evidence>
<sequence length="267" mass="30816">MQTRSKKKAAAPPKMDIERILSLPQELQIEILSYLDLDSQMAASEAHGAWADLLLSSHATQSPRRFSELHAKTGFRDLSVFLDSGRRGWYVKTSCEYGDVYTYFYIQDNGRALNRDQNGRLIVPDINAGRDISNCPLLDDRIIPLKEFNAPIPPKTTVTSSGEIEFSRSVRRAGRWKTLKPFFILFDNQVEDSGRPVSHRLEDWRVRSWKEKCITFSVYRNARVSDFVQVGLDMLWDLKRTTGEWLWIPDRYSCPGPGQVYQVFVEF</sequence>
<protein>
    <recommendedName>
        <fullName evidence="3">F-box domain-containing protein</fullName>
    </recommendedName>
</protein>
<organism evidence="1 2">
    <name type="scientific">Arthrobotrys musiformis</name>
    <dbReference type="NCBI Taxonomy" id="47236"/>
    <lineage>
        <taxon>Eukaryota</taxon>
        <taxon>Fungi</taxon>
        <taxon>Dikarya</taxon>
        <taxon>Ascomycota</taxon>
        <taxon>Pezizomycotina</taxon>
        <taxon>Orbiliomycetes</taxon>
        <taxon>Orbiliales</taxon>
        <taxon>Orbiliaceae</taxon>
        <taxon>Arthrobotrys</taxon>
    </lineage>
</organism>
<dbReference type="Proteomes" id="UP001370758">
    <property type="component" value="Unassembled WGS sequence"/>
</dbReference>
<dbReference type="EMBL" id="JAVHJL010000004">
    <property type="protein sequence ID" value="KAK6505683.1"/>
    <property type="molecule type" value="Genomic_DNA"/>
</dbReference>
<reference evidence="1 2" key="1">
    <citation type="submission" date="2023-08" db="EMBL/GenBank/DDBJ databases">
        <authorList>
            <person name="Palmer J.M."/>
        </authorList>
    </citation>
    <scope>NUCLEOTIDE SEQUENCE [LARGE SCALE GENOMIC DNA]</scope>
    <source>
        <strain evidence="1 2">TWF481</strain>
    </source>
</reference>
<evidence type="ECO:0000313" key="2">
    <source>
        <dbReference type="Proteomes" id="UP001370758"/>
    </source>
</evidence>
<accession>A0AAV9WDF8</accession>
<name>A0AAV9WDF8_9PEZI</name>
<gene>
    <name evidence="1" type="ORF">TWF481_007576</name>
</gene>
<proteinExistence type="predicted"/>
<dbReference type="InterPro" id="IPR036047">
    <property type="entry name" value="F-box-like_dom_sf"/>
</dbReference>
<comment type="caution">
    <text evidence="1">The sequence shown here is derived from an EMBL/GenBank/DDBJ whole genome shotgun (WGS) entry which is preliminary data.</text>
</comment>